<evidence type="ECO:0000256" key="9">
    <source>
        <dbReference type="SAM" id="SignalP"/>
    </source>
</evidence>
<keyword evidence="5 8" id="KW-1133">Transmembrane helix</keyword>
<evidence type="ECO:0000256" key="1">
    <source>
        <dbReference type="ARBA" id="ARBA00004651"/>
    </source>
</evidence>
<evidence type="ECO:0000256" key="2">
    <source>
        <dbReference type="ARBA" id="ARBA00008017"/>
    </source>
</evidence>
<accession>A0A5J5FYD6</accession>
<feature type="domain" description="Mechanosensitive ion channel MscS" evidence="10">
    <location>
        <begin position="633"/>
        <end position="698"/>
    </location>
</feature>
<evidence type="ECO:0000259" key="12">
    <source>
        <dbReference type="Pfam" id="PF21082"/>
    </source>
</evidence>
<keyword evidence="6 8" id="KW-0472">Membrane</keyword>
<reference evidence="14 15" key="1">
    <citation type="submission" date="2019-09" db="EMBL/GenBank/DDBJ databases">
        <authorList>
            <person name="Li Y."/>
        </authorList>
    </citation>
    <scope>NUCLEOTIDE SEQUENCE [LARGE SCALE GENOMIC DNA]</scope>
    <source>
        <strain evidence="14 15">L3-3HA</strain>
    </source>
</reference>
<dbReference type="SUPFAM" id="SSF82861">
    <property type="entry name" value="Mechanosensitive channel protein MscS (YggB), transmembrane region"/>
    <property type="match status" value="1"/>
</dbReference>
<evidence type="ECO:0000256" key="7">
    <source>
        <dbReference type="SAM" id="Coils"/>
    </source>
</evidence>
<feature type="domain" description="Mechanosensitive ion channel transmembrane helices 2/3" evidence="13">
    <location>
        <begin position="590"/>
        <end position="631"/>
    </location>
</feature>
<dbReference type="EMBL" id="VYKJ01000007">
    <property type="protein sequence ID" value="KAA8998963.1"/>
    <property type="molecule type" value="Genomic_DNA"/>
</dbReference>
<evidence type="ECO:0000313" key="14">
    <source>
        <dbReference type="EMBL" id="KAA8998963.1"/>
    </source>
</evidence>
<dbReference type="InterPro" id="IPR052702">
    <property type="entry name" value="MscS-like_channel"/>
</dbReference>
<feature type="chain" id="PRO_5023871164" evidence="9">
    <location>
        <begin position="31"/>
        <end position="804"/>
    </location>
</feature>
<sequence length="804" mass="87744">MGKAGNAFIGFFYLLLALCAVSLSLSPVQAESLSQQAQSAPSASEQASSLADLQKQLDALKQQISSAQSDSQLVNLSQLNQTLLADADTLRASLYEQQATITTQLNVLGPAQDNAVVQETREVVARRNNLTRQKEQIEKQIEHASAIYSNAESLAVQISNLRRNNLKTQLALNSGSMLDVDFWRPLVSPVAQDQQKISRFAQQALQGWSSAWQPDWRLGSAVFLLLAVGCLYTRRHLENALAHMCITLLPEGRLRRSGYATGILCITMLSWSIAGSLVGYTFSRAPDVSDAFASFVDDWERLCRFSAMLAGLGRAFLSNQRPSWRLSNMASPLAEALRSFPPLIAGIVLLFGSLEQLNSAAGTSVSASVVVSALSALSIALTAGIITRRSNQIRKQMIARGERTESRSTLAGLMHLATILTALAVLFSLLFGYISLARFLTYEFVWVGLVLSCLYLFIHLWNDICESAFDQNNRCGKSIQETLRLHERHLAQIATLLSATGKTVLILFALVALLNGTFGSTTPLQLLQKAVEIWGGDGLGKLNIVPANLLNALVILVVGIYLLRTARRWLEQEFLPKTMMDKGMRVSLTTLFANIGYVSIALATLSTLGVQWNNLAWIVSALSVGIGFGLQEIVKNFISGIILLTERPVKVGDLVSISGIEGDIRRINVRATEIQLTDRSTVIVPNSQFISQNVRNATMGNAQGVVTIPLTFPLDIDPEQVRDLLLTIYRENESVLEAPAPSVTFSQLSAQGIMLSVTGYVASPRVVSNTRSDLLFEILRALRVANIALSSPQKMIIEKEAPEA</sequence>
<keyword evidence="4 8" id="KW-0812">Transmembrane</keyword>
<dbReference type="Pfam" id="PF12607">
    <property type="entry name" value="DUF3772"/>
    <property type="match status" value="1"/>
</dbReference>
<feature type="transmembrane region" description="Helical" evidence="8">
    <location>
        <begin position="493"/>
        <end position="514"/>
    </location>
</feature>
<dbReference type="OrthoDB" id="9799209at2"/>
<evidence type="ECO:0000256" key="8">
    <source>
        <dbReference type="SAM" id="Phobius"/>
    </source>
</evidence>
<evidence type="ECO:0000256" key="6">
    <source>
        <dbReference type="ARBA" id="ARBA00023136"/>
    </source>
</evidence>
<feature type="domain" description="Mechanosensitive ion channel MscS C-terminal" evidence="12">
    <location>
        <begin position="707"/>
        <end position="788"/>
    </location>
</feature>
<feature type="signal peptide" evidence="9">
    <location>
        <begin position="1"/>
        <end position="30"/>
    </location>
</feature>
<dbReference type="Pfam" id="PF21088">
    <property type="entry name" value="MS_channel_1st"/>
    <property type="match status" value="1"/>
</dbReference>
<dbReference type="InterPro" id="IPR010920">
    <property type="entry name" value="LSM_dom_sf"/>
</dbReference>
<name>A0A5J5FYD6_9GAMM</name>
<keyword evidence="15" id="KW-1185">Reference proteome</keyword>
<feature type="transmembrane region" description="Helical" evidence="8">
    <location>
        <begin position="544"/>
        <end position="563"/>
    </location>
</feature>
<comment type="caution">
    <text evidence="14">The sequence shown here is derived from an EMBL/GenBank/DDBJ whole genome shotgun (WGS) entry which is preliminary data.</text>
</comment>
<keyword evidence="9" id="KW-0732">Signal</keyword>
<feature type="transmembrane region" description="Helical" evidence="8">
    <location>
        <begin position="408"/>
        <end position="433"/>
    </location>
</feature>
<feature type="transmembrane region" description="Helical" evidence="8">
    <location>
        <begin position="258"/>
        <end position="279"/>
    </location>
</feature>
<evidence type="ECO:0000313" key="15">
    <source>
        <dbReference type="Proteomes" id="UP000335415"/>
    </source>
</evidence>
<dbReference type="Gene3D" id="1.10.287.1260">
    <property type="match status" value="1"/>
</dbReference>
<dbReference type="Proteomes" id="UP000335415">
    <property type="component" value="Unassembled WGS sequence"/>
</dbReference>
<dbReference type="AlphaFoldDB" id="A0A5J5FYD6"/>
<keyword evidence="3" id="KW-1003">Cell membrane</keyword>
<dbReference type="Gene3D" id="3.30.70.100">
    <property type="match status" value="1"/>
</dbReference>
<dbReference type="InterPro" id="IPR049142">
    <property type="entry name" value="MS_channel_1st"/>
</dbReference>
<dbReference type="InterPro" id="IPR011066">
    <property type="entry name" value="MscS_channel_C_sf"/>
</dbReference>
<evidence type="ECO:0000256" key="4">
    <source>
        <dbReference type="ARBA" id="ARBA00022692"/>
    </source>
</evidence>
<dbReference type="SUPFAM" id="SSF82689">
    <property type="entry name" value="Mechanosensitive channel protein MscS (YggB), C-terminal domain"/>
    <property type="match status" value="1"/>
</dbReference>
<evidence type="ECO:0000259" key="10">
    <source>
        <dbReference type="Pfam" id="PF00924"/>
    </source>
</evidence>
<dbReference type="Gene3D" id="2.30.30.60">
    <property type="match status" value="1"/>
</dbReference>
<dbReference type="SUPFAM" id="SSF50182">
    <property type="entry name" value="Sm-like ribonucleoproteins"/>
    <property type="match status" value="1"/>
</dbReference>
<comment type="similarity">
    <text evidence="2">Belongs to the MscS (TC 1.A.23) family.</text>
</comment>
<feature type="transmembrane region" description="Helical" evidence="8">
    <location>
        <begin position="615"/>
        <end position="634"/>
    </location>
</feature>
<protein>
    <submittedName>
        <fullName evidence="14">Mechanosensitive ion channel family protein</fullName>
    </submittedName>
</protein>
<evidence type="ECO:0000259" key="13">
    <source>
        <dbReference type="Pfam" id="PF21088"/>
    </source>
</evidence>
<feature type="transmembrane region" description="Helical" evidence="8">
    <location>
        <begin position="584"/>
        <end position="603"/>
    </location>
</feature>
<proteinExistence type="inferred from homology"/>
<dbReference type="Pfam" id="PF21082">
    <property type="entry name" value="MS_channel_3rd"/>
    <property type="match status" value="1"/>
</dbReference>
<feature type="transmembrane region" description="Helical" evidence="8">
    <location>
        <begin position="439"/>
        <end position="458"/>
    </location>
</feature>
<dbReference type="GO" id="GO:0008381">
    <property type="term" value="F:mechanosensitive monoatomic ion channel activity"/>
    <property type="evidence" value="ECO:0007669"/>
    <property type="project" value="UniProtKB-ARBA"/>
</dbReference>
<dbReference type="PANTHER" id="PTHR30347:SF9">
    <property type="entry name" value="MINICONDUCTANCE MECHANOSENSITIVE CHANNEL MSCM"/>
    <property type="match status" value="1"/>
</dbReference>
<dbReference type="Pfam" id="PF00924">
    <property type="entry name" value="MS_channel_2nd"/>
    <property type="match status" value="1"/>
</dbReference>
<feature type="coiled-coil region" evidence="7">
    <location>
        <begin position="43"/>
        <end position="70"/>
    </location>
</feature>
<feature type="domain" description="DUF3772" evidence="11">
    <location>
        <begin position="143"/>
        <end position="203"/>
    </location>
</feature>
<dbReference type="InterPro" id="IPR006685">
    <property type="entry name" value="MscS_channel_2nd"/>
</dbReference>
<dbReference type="PANTHER" id="PTHR30347">
    <property type="entry name" value="POTASSIUM CHANNEL RELATED"/>
    <property type="match status" value="1"/>
</dbReference>
<dbReference type="InterPro" id="IPR023408">
    <property type="entry name" value="MscS_beta-dom_sf"/>
</dbReference>
<evidence type="ECO:0000256" key="5">
    <source>
        <dbReference type="ARBA" id="ARBA00022989"/>
    </source>
</evidence>
<dbReference type="RefSeq" id="WP_150435762.1">
    <property type="nucleotide sequence ID" value="NZ_VYKJ01000007.1"/>
</dbReference>
<dbReference type="InterPro" id="IPR049278">
    <property type="entry name" value="MS_channel_C"/>
</dbReference>
<dbReference type="InterPro" id="IPR011014">
    <property type="entry name" value="MscS_channel_TM-2"/>
</dbReference>
<evidence type="ECO:0000259" key="11">
    <source>
        <dbReference type="Pfam" id="PF12607"/>
    </source>
</evidence>
<organism evidence="14 15">
    <name type="scientific">Affinibrenneria salicis</name>
    <dbReference type="NCBI Taxonomy" id="2590031"/>
    <lineage>
        <taxon>Bacteria</taxon>
        <taxon>Pseudomonadati</taxon>
        <taxon>Pseudomonadota</taxon>
        <taxon>Gammaproteobacteria</taxon>
        <taxon>Enterobacterales</taxon>
        <taxon>Pectobacteriaceae</taxon>
        <taxon>Affinibrenneria</taxon>
    </lineage>
</organism>
<feature type="coiled-coil region" evidence="7">
    <location>
        <begin position="120"/>
        <end position="154"/>
    </location>
</feature>
<dbReference type="GO" id="GO:0005886">
    <property type="term" value="C:plasma membrane"/>
    <property type="evidence" value="ECO:0007669"/>
    <property type="project" value="UniProtKB-SubCell"/>
</dbReference>
<feature type="transmembrane region" description="Helical" evidence="8">
    <location>
        <begin position="366"/>
        <end position="387"/>
    </location>
</feature>
<comment type="subcellular location">
    <subcellularLocation>
        <location evidence="1">Cell membrane</location>
        <topology evidence="1">Multi-pass membrane protein</topology>
    </subcellularLocation>
</comment>
<keyword evidence="7" id="KW-0175">Coiled coil</keyword>
<evidence type="ECO:0000256" key="3">
    <source>
        <dbReference type="ARBA" id="ARBA00022475"/>
    </source>
</evidence>
<gene>
    <name evidence="14" type="ORF">FJU30_14895</name>
</gene>
<dbReference type="InterPro" id="IPR022249">
    <property type="entry name" value="DUF3772"/>
</dbReference>